<sequence>MCSTYFPFECGYDQNQVMGCPGGRDTKPITVAQCGVGRCTNQIRCDTNCKCTGTADVCGKEFDPSCNYEQGSTYHCSAVGAIPTLYKRCGPADLCIPNFSGARCVGECQCKDVDTVCGAAFPSLCGFQASMLYRCDYASARPESPRACTVPCNPQNGPDRC</sequence>
<accession>A0A9P6M5V5</accession>
<dbReference type="EMBL" id="JAAAHY010000129">
    <property type="protein sequence ID" value="KAF9966767.1"/>
    <property type="molecule type" value="Genomic_DNA"/>
</dbReference>
<dbReference type="Proteomes" id="UP000738359">
    <property type="component" value="Unassembled WGS sequence"/>
</dbReference>
<feature type="non-terminal residue" evidence="1">
    <location>
        <position position="1"/>
    </location>
</feature>
<dbReference type="OrthoDB" id="4405280at2759"/>
<reference evidence="1" key="1">
    <citation type="journal article" date="2020" name="Fungal Divers.">
        <title>Resolving the Mortierellaceae phylogeny through synthesis of multi-gene phylogenetics and phylogenomics.</title>
        <authorList>
            <person name="Vandepol N."/>
            <person name="Liber J."/>
            <person name="Desiro A."/>
            <person name="Na H."/>
            <person name="Kennedy M."/>
            <person name="Barry K."/>
            <person name="Grigoriev I.V."/>
            <person name="Miller A.N."/>
            <person name="O'Donnell K."/>
            <person name="Stajich J.E."/>
            <person name="Bonito G."/>
        </authorList>
    </citation>
    <scope>NUCLEOTIDE SEQUENCE</scope>
    <source>
        <strain evidence="1">CK1249</strain>
    </source>
</reference>
<evidence type="ECO:0000313" key="2">
    <source>
        <dbReference type="Proteomes" id="UP000738359"/>
    </source>
</evidence>
<proteinExistence type="predicted"/>
<organism evidence="1 2">
    <name type="scientific">Mortierella alpina</name>
    <name type="common">Oleaginous fungus</name>
    <name type="synonym">Mortierella renispora</name>
    <dbReference type="NCBI Taxonomy" id="64518"/>
    <lineage>
        <taxon>Eukaryota</taxon>
        <taxon>Fungi</taxon>
        <taxon>Fungi incertae sedis</taxon>
        <taxon>Mucoromycota</taxon>
        <taxon>Mortierellomycotina</taxon>
        <taxon>Mortierellomycetes</taxon>
        <taxon>Mortierellales</taxon>
        <taxon>Mortierellaceae</taxon>
        <taxon>Mortierella</taxon>
    </lineage>
</organism>
<comment type="caution">
    <text evidence="1">The sequence shown here is derived from an EMBL/GenBank/DDBJ whole genome shotgun (WGS) entry which is preliminary data.</text>
</comment>
<gene>
    <name evidence="1" type="ORF">BGZ70_001311</name>
</gene>
<evidence type="ECO:0000313" key="1">
    <source>
        <dbReference type="EMBL" id="KAF9966767.1"/>
    </source>
</evidence>
<name>A0A9P6M5V5_MORAP</name>
<protein>
    <submittedName>
        <fullName evidence="1">Uncharacterized protein</fullName>
    </submittedName>
</protein>
<keyword evidence="2" id="KW-1185">Reference proteome</keyword>
<dbReference type="AlphaFoldDB" id="A0A9P6M5V5"/>